<dbReference type="STRING" id="223184.AS25_07685"/>
<feature type="transmembrane region" description="Helical" evidence="2">
    <location>
        <begin position="151"/>
        <end position="175"/>
    </location>
</feature>
<evidence type="ECO:0000313" key="4">
    <source>
        <dbReference type="Proteomes" id="UP000030664"/>
    </source>
</evidence>
<feature type="compositionally biased region" description="Basic and acidic residues" evidence="1">
    <location>
        <begin position="61"/>
        <end position="71"/>
    </location>
</feature>
<keyword evidence="2" id="KW-1133">Transmembrane helix</keyword>
<gene>
    <name evidence="3" type="ORF">AS25_07685</name>
</gene>
<sequence>MSPSTARDPLDDGNAPWTEPISRVSPAGDAQATRPLPRPGVQHDDAAYGDTAALPSVSPYDDARSPARDTAPRTGRTGVASGRLHPRDGRSGNTDPVGDDHLTPPSERISAEAAWDSMRPAVRPEGSTTAARPTVEELRARQRQRFGGMQLIPGVLGLLTAISLGGLLLTLAGLLGPQLGLDVTRGAGDTLARAWQAPGAAQSWIAVAVLGVAELLSMLAGGYVAGRMARFSGVAQGVSVWLWSLLARAVASVVVLLWADAAAAAGPRWVVQELIGRDVGMGLIALAGLVLLGLAGAILGGVWGMRYHRKVDAWTVSNAMS</sequence>
<feature type="transmembrane region" description="Helical" evidence="2">
    <location>
        <begin position="279"/>
        <end position="303"/>
    </location>
</feature>
<feature type="transmembrane region" description="Helical" evidence="2">
    <location>
        <begin position="238"/>
        <end position="259"/>
    </location>
</feature>
<protein>
    <submittedName>
        <fullName evidence="3">Uncharacterized protein</fullName>
    </submittedName>
</protein>
<evidence type="ECO:0000313" key="3">
    <source>
        <dbReference type="EMBL" id="KHE74256.1"/>
    </source>
</evidence>
<dbReference type="EMBL" id="JROM01000022">
    <property type="protein sequence ID" value="KHE74256.1"/>
    <property type="molecule type" value="Genomic_DNA"/>
</dbReference>
<dbReference type="Proteomes" id="UP000030664">
    <property type="component" value="Unassembled WGS sequence"/>
</dbReference>
<proteinExistence type="predicted"/>
<feature type="transmembrane region" description="Helical" evidence="2">
    <location>
        <begin position="204"/>
        <end position="226"/>
    </location>
</feature>
<keyword evidence="2" id="KW-0472">Membrane</keyword>
<evidence type="ECO:0000256" key="2">
    <source>
        <dbReference type="SAM" id="Phobius"/>
    </source>
</evidence>
<keyword evidence="2" id="KW-0812">Transmembrane</keyword>
<dbReference type="eggNOG" id="ENOG502ZC13">
    <property type="taxonomic scope" value="Bacteria"/>
</dbReference>
<dbReference type="AlphaFoldDB" id="A0A0B0D8F2"/>
<organism evidence="3 4">
    <name type="scientific">Kocuria marina</name>
    <dbReference type="NCBI Taxonomy" id="223184"/>
    <lineage>
        <taxon>Bacteria</taxon>
        <taxon>Bacillati</taxon>
        <taxon>Actinomycetota</taxon>
        <taxon>Actinomycetes</taxon>
        <taxon>Micrococcales</taxon>
        <taxon>Micrococcaceae</taxon>
        <taxon>Kocuria</taxon>
    </lineage>
</organism>
<reference evidence="3 4" key="1">
    <citation type="submission" date="2014-09" db="EMBL/GenBank/DDBJ databases">
        <title>High-quality draft genome sequence of Kocuria marina SO9-6, an actinobacterium isolated from a copper mine.</title>
        <authorList>
            <person name="Castro D.B."/>
            <person name="Pereira L.B."/>
            <person name="Silva M.V."/>
            <person name="Silva B.P."/>
            <person name="Zanardi B.R."/>
            <person name="Carlos C."/>
            <person name="Belgini D.R."/>
            <person name="Limache E.G."/>
            <person name="Lacerda G.V."/>
            <person name="Nery M.B."/>
            <person name="Gomes M.B."/>
            <person name="Souza S."/>
            <person name="Silva T.M."/>
            <person name="Rodrigues V.D."/>
            <person name="Paulino L.C."/>
            <person name="Vicentini R."/>
            <person name="Ferraz L.F."/>
            <person name="Ottoboni L.M."/>
        </authorList>
    </citation>
    <scope>NUCLEOTIDE SEQUENCE [LARGE SCALE GENOMIC DNA]</scope>
    <source>
        <strain evidence="3 4">SO9-6</strain>
    </source>
</reference>
<dbReference type="RefSeq" id="WP_035964031.1">
    <property type="nucleotide sequence ID" value="NZ_JROM01000022.1"/>
</dbReference>
<accession>A0A0B0D8F2</accession>
<name>A0A0B0D8F2_9MICC</name>
<evidence type="ECO:0000256" key="1">
    <source>
        <dbReference type="SAM" id="MobiDB-lite"/>
    </source>
</evidence>
<comment type="caution">
    <text evidence="3">The sequence shown here is derived from an EMBL/GenBank/DDBJ whole genome shotgun (WGS) entry which is preliminary data.</text>
</comment>
<feature type="region of interest" description="Disordered" evidence="1">
    <location>
        <begin position="1"/>
        <end position="133"/>
    </location>
</feature>